<dbReference type="Proteomes" id="UP000322644">
    <property type="component" value="Chromosome"/>
</dbReference>
<accession>A0A5C2HFE8</accession>
<evidence type="ECO:0000313" key="2">
    <source>
        <dbReference type="Proteomes" id="UP000322644"/>
    </source>
</evidence>
<gene>
    <name evidence="1" type="ORF">APORC_1259</name>
</gene>
<evidence type="ECO:0000313" key="1">
    <source>
        <dbReference type="EMBL" id="QEP40854.1"/>
    </source>
</evidence>
<dbReference type="RefSeq" id="WP_066387518.1">
    <property type="nucleotide sequence ID" value="NZ_CP036246.2"/>
</dbReference>
<protein>
    <recommendedName>
        <fullName evidence="3">Glycerophosphodiester phosphodiesterase</fullName>
    </recommendedName>
</protein>
<evidence type="ECO:0008006" key="3">
    <source>
        <dbReference type="Google" id="ProtNLM"/>
    </source>
</evidence>
<proteinExistence type="predicted"/>
<reference evidence="1 2" key="1">
    <citation type="submission" date="2019-09" db="EMBL/GenBank/DDBJ databases">
        <title>Complete genome sequencing of four Arcobacter species reveals a diverse suite of mobile elements.</title>
        <authorList>
            <person name="Miller W.G."/>
            <person name="Yee E."/>
            <person name="Bono J.L."/>
        </authorList>
    </citation>
    <scope>NUCLEOTIDE SEQUENCE [LARGE SCALE GENOMIC DNA]</scope>
    <source>
        <strain evidence="1 2">CCUG 56899</strain>
    </source>
</reference>
<reference evidence="1 2" key="2">
    <citation type="submission" date="2019-09" db="EMBL/GenBank/DDBJ databases">
        <title>Taxonomic note: a critical rebuttal of the proposed division of the genus Arcobacter into six genera, emended descriptions of Arcobacter anaerophilus and the genus Arcobacter, and an assessment of genus-level boundaries for Epsilonproteobacteria using in silico genomic comparator tools.</title>
        <authorList>
            <person name="On S.L.W."/>
            <person name="Miller W.G."/>
            <person name="Biggs P."/>
            <person name="Cornelius A."/>
            <person name="Vandamme P."/>
        </authorList>
    </citation>
    <scope>NUCLEOTIDE SEQUENCE [LARGE SCALE GENOMIC DNA]</scope>
    <source>
        <strain evidence="1 2">CCUG 56899</strain>
    </source>
</reference>
<dbReference type="CDD" id="cd08584">
    <property type="entry name" value="PI-PLCc_GDPD_SF_unchar2"/>
    <property type="match status" value="1"/>
</dbReference>
<dbReference type="KEGG" id="apoc:APORC_1259"/>
<dbReference type="AlphaFoldDB" id="A0A5C2HFE8"/>
<dbReference type="EMBL" id="CP036246">
    <property type="protein sequence ID" value="QEP40854.1"/>
    <property type="molecule type" value="Genomic_DNA"/>
</dbReference>
<sequence>MEYIAHRINTIEELKQIPKEYGVELDLRDYGERLILQHDPFKDGEDFEEYLKHYNHGTMILNIKSERIEHKVLELIQKYNIKKYFFLDSSFPMIYLLSKSGEKNIALRFSEFEGIDTILNMKGKVEWIWVDCFTKLPITAENYKLLKEHGFKFCLVSPELQGQNEKLEYYKKYLQDEGISFDAICTKVYNIDKWNSKLL</sequence>
<name>A0A5C2HFE8_9BACT</name>
<organism evidence="1 2">
    <name type="scientific">Arcobacter porcinus</name>
    <dbReference type="NCBI Taxonomy" id="1935204"/>
    <lineage>
        <taxon>Bacteria</taxon>
        <taxon>Pseudomonadati</taxon>
        <taxon>Campylobacterota</taxon>
        <taxon>Epsilonproteobacteria</taxon>
        <taxon>Campylobacterales</taxon>
        <taxon>Arcobacteraceae</taxon>
        <taxon>Arcobacter</taxon>
    </lineage>
</organism>